<dbReference type="EMBL" id="CP059491">
    <property type="protein sequence ID" value="QMT00483.1"/>
    <property type="molecule type" value="Genomic_DNA"/>
</dbReference>
<evidence type="ECO:0000313" key="5">
    <source>
        <dbReference type="EMBL" id="QMT00483.1"/>
    </source>
</evidence>
<dbReference type="PANTHER" id="PTHR42796:SF4">
    <property type="entry name" value="FUMARYLACETOACETATE HYDROLASE DOMAIN-CONTAINING PROTEIN 2A"/>
    <property type="match status" value="1"/>
</dbReference>
<dbReference type="AlphaFoldDB" id="A0A7D7LQ41"/>
<protein>
    <submittedName>
        <fullName evidence="5">Fumarylacetoacetate hydrolase family protein</fullName>
    </submittedName>
</protein>
<keyword evidence="5" id="KW-0378">Hydrolase</keyword>
<dbReference type="Gene3D" id="3.90.850.10">
    <property type="entry name" value="Fumarylacetoacetase-like, C-terminal domain"/>
    <property type="match status" value="1"/>
</dbReference>
<dbReference type="KEGG" id="gji:H1R19_16435"/>
<reference evidence="6" key="1">
    <citation type="submission" date="2020-07" db="EMBL/GenBank/DDBJ databases">
        <title>novel species isolated from the respiratory tract of Marmot.</title>
        <authorList>
            <person name="Zhang G."/>
        </authorList>
    </citation>
    <scope>NUCLEOTIDE SEQUENCE [LARGE SCALE GENOMIC DNA]</scope>
    <source>
        <strain evidence="6">686</strain>
    </source>
</reference>
<dbReference type="GO" id="GO:0044281">
    <property type="term" value="P:small molecule metabolic process"/>
    <property type="evidence" value="ECO:0007669"/>
    <property type="project" value="UniProtKB-ARBA"/>
</dbReference>
<sequence>MDHPLNPRTVWGTAGNYPTPEQSSAPPRPQLFIKNSNSVIGDGEPLRLSGSTARRVVCEGELAVVIGRECRRLASLDEAREAIAGYTVANDVTARDLQAVDGHWARAKGLDGFCPLGADLITPRNAPAWRDAVIRTTIDGRLVQETPVAKAYVGPEALIMWASAHFTLHPGDVFLVGTPDYLLPHREDAAVLRPGNTVQIRIEGIGTITTPVV</sequence>
<keyword evidence="2" id="KW-0479">Metal-binding</keyword>
<keyword evidence="6" id="KW-1185">Reference proteome</keyword>
<gene>
    <name evidence="5" type="ORF">H1R19_16435</name>
</gene>
<name>A0A7D7LQ41_9ACTN</name>
<evidence type="ECO:0000313" key="6">
    <source>
        <dbReference type="Proteomes" id="UP000515663"/>
    </source>
</evidence>
<dbReference type="PANTHER" id="PTHR42796">
    <property type="entry name" value="FUMARYLACETOACETATE HYDROLASE DOMAIN-CONTAINING PROTEIN 2A-RELATED"/>
    <property type="match status" value="1"/>
</dbReference>
<dbReference type="GO" id="GO:0046872">
    <property type="term" value="F:metal ion binding"/>
    <property type="evidence" value="ECO:0007669"/>
    <property type="project" value="UniProtKB-KW"/>
</dbReference>
<evidence type="ECO:0000256" key="3">
    <source>
        <dbReference type="SAM" id="MobiDB-lite"/>
    </source>
</evidence>
<dbReference type="Pfam" id="PF01557">
    <property type="entry name" value="FAA_hydrolase"/>
    <property type="match status" value="1"/>
</dbReference>
<evidence type="ECO:0000259" key="4">
    <source>
        <dbReference type="Pfam" id="PF01557"/>
    </source>
</evidence>
<dbReference type="Proteomes" id="UP000515663">
    <property type="component" value="Chromosome"/>
</dbReference>
<dbReference type="InterPro" id="IPR036663">
    <property type="entry name" value="Fumarylacetoacetase_C_sf"/>
</dbReference>
<evidence type="ECO:0000256" key="1">
    <source>
        <dbReference type="ARBA" id="ARBA00010211"/>
    </source>
</evidence>
<accession>A0A7D7LQ41</accession>
<evidence type="ECO:0000256" key="2">
    <source>
        <dbReference type="ARBA" id="ARBA00022723"/>
    </source>
</evidence>
<feature type="domain" description="Fumarylacetoacetase-like C-terminal" evidence="4">
    <location>
        <begin position="17"/>
        <end position="213"/>
    </location>
</feature>
<comment type="similarity">
    <text evidence="1">Belongs to the FAH family.</text>
</comment>
<proteinExistence type="inferred from homology"/>
<dbReference type="SUPFAM" id="SSF56529">
    <property type="entry name" value="FAH"/>
    <property type="match status" value="1"/>
</dbReference>
<dbReference type="InterPro" id="IPR051121">
    <property type="entry name" value="FAH"/>
</dbReference>
<feature type="region of interest" description="Disordered" evidence="3">
    <location>
        <begin position="1"/>
        <end position="29"/>
    </location>
</feature>
<dbReference type="RefSeq" id="WP_219849587.1">
    <property type="nucleotide sequence ID" value="NZ_CP059491.1"/>
</dbReference>
<organism evidence="5 6">
    <name type="scientific">Gordonia jinghuaiqii</name>
    <dbReference type="NCBI Taxonomy" id="2758710"/>
    <lineage>
        <taxon>Bacteria</taxon>
        <taxon>Bacillati</taxon>
        <taxon>Actinomycetota</taxon>
        <taxon>Actinomycetes</taxon>
        <taxon>Mycobacteriales</taxon>
        <taxon>Gordoniaceae</taxon>
        <taxon>Gordonia</taxon>
    </lineage>
</organism>
<dbReference type="InterPro" id="IPR011234">
    <property type="entry name" value="Fumarylacetoacetase-like_C"/>
</dbReference>
<dbReference type="GO" id="GO:0016787">
    <property type="term" value="F:hydrolase activity"/>
    <property type="evidence" value="ECO:0007669"/>
    <property type="project" value="UniProtKB-KW"/>
</dbReference>